<dbReference type="OrthoDB" id="9810775at2"/>
<dbReference type="STRING" id="1117647.M5M_01410"/>
<feature type="domain" description="Arsenosugar biosynthesis radical SAM protein ArsS-like C-terminal" evidence="7">
    <location>
        <begin position="181"/>
        <end position="322"/>
    </location>
</feature>
<dbReference type="GO" id="GO:0046872">
    <property type="term" value="F:metal ion binding"/>
    <property type="evidence" value="ECO:0007669"/>
    <property type="project" value="UniProtKB-KW"/>
</dbReference>
<evidence type="ECO:0000259" key="6">
    <source>
        <dbReference type="Pfam" id="PF04055"/>
    </source>
</evidence>
<evidence type="ECO:0000256" key="2">
    <source>
        <dbReference type="ARBA" id="ARBA00022691"/>
    </source>
</evidence>
<accession>K4KEM4</accession>
<dbReference type="NCBIfam" id="TIGR04167">
    <property type="entry name" value="rSAM_SeCys"/>
    <property type="match status" value="1"/>
</dbReference>
<feature type="domain" description="Radical SAM core" evidence="6">
    <location>
        <begin position="27"/>
        <end position="162"/>
    </location>
</feature>
<evidence type="ECO:0000313" key="9">
    <source>
        <dbReference type="Proteomes" id="UP000000466"/>
    </source>
</evidence>
<dbReference type="Gene3D" id="3.20.20.70">
    <property type="entry name" value="Aldolase class I"/>
    <property type="match status" value="1"/>
</dbReference>
<dbReference type="eggNOG" id="COG0535">
    <property type="taxonomic scope" value="Bacteria"/>
</dbReference>
<dbReference type="SUPFAM" id="SSF102114">
    <property type="entry name" value="Radical SAM enzymes"/>
    <property type="match status" value="1"/>
</dbReference>
<evidence type="ECO:0000259" key="7">
    <source>
        <dbReference type="Pfam" id="PF12345"/>
    </source>
</evidence>
<dbReference type="InterPro" id="IPR013785">
    <property type="entry name" value="Aldolase_TIM"/>
</dbReference>
<dbReference type="InterPro" id="IPR007197">
    <property type="entry name" value="rSAM"/>
</dbReference>
<dbReference type="Pfam" id="PF04055">
    <property type="entry name" value="Radical_SAM"/>
    <property type="match status" value="1"/>
</dbReference>
<keyword evidence="2" id="KW-0949">S-adenosyl-L-methionine</keyword>
<dbReference type="InterPro" id="IPR026351">
    <property type="entry name" value="rSAM_ArsS-like"/>
</dbReference>
<keyword evidence="4" id="KW-0408">Iron</keyword>
<dbReference type="RefSeq" id="WP_016389154.1">
    <property type="nucleotide sequence ID" value="NC_018868.3"/>
</dbReference>
<keyword evidence="3" id="KW-0479">Metal-binding</keyword>
<comment type="cofactor">
    <cofactor evidence="1">
        <name>[4Fe-4S] cluster</name>
        <dbReference type="ChEBI" id="CHEBI:49883"/>
    </cofactor>
</comment>
<dbReference type="PANTHER" id="PTHR43728:SF1">
    <property type="entry name" value="FE-S OXIDOREDUCTASE"/>
    <property type="match status" value="1"/>
</dbReference>
<name>K4KEM4_SIMAS</name>
<dbReference type="AlphaFoldDB" id="K4KEM4"/>
<reference evidence="8 9" key="1">
    <citation type="journal article" date="2013" name="Genome Announc.">
        <title>Complete genome sequence of Simiduia agarivorans SA1(T), a marine bacterium able to degrade a variety of polysaccharides.</title>
        <authorList>
            <person name="Lin S.Y."/>
            <person name="Shieh W.Y."/>
            <person name="Chen J.S."/>
            <person name="Tang S.L."/>
        </authorList>
    </citation>
    <scope>NUCLEOTIDE SEQUENCE [LARGE SCALE GENOMIC DNA]</scope>
    <source>
        <strain evidence="9">DSM 21679 / JCM 13881 / BCRC 17597 / SA1</strain>
    </source>
</reference>
<dbReference type="InterPro" id="IPR058240">
    <property type="entry name" value="rSAM_sf"/>
</dbReference>
<proteinExistence type="predicted"/>
<gene>
    <name evidence="8" type="ordered locus">M5M_01410</name>
</gene>
<evidence type="ECO:0000256" key="3">
    <source>
        <dbReference type="ARBA" id="ARBA00022723"/>
    </source>
</evidence>
<dbReference type="GO" id="GO:0051536">
    <property type="term" value="F:iron-sulfur cluster binding"/>
    <property type="evidence" value="ECO:0007669"/>
    <property type="project" value="UniProtKB-KW"/>
</dbReference>
<evidence type="ECO:0000256" key="1">
    <source>
        <dbReference type="ARBA" id="ARBA00001966"/>
    </source>
</evidence>
<keyword evidence="5" id="KW-0411">Iron-sulfur</keyword>
<dbReference type="Pfam" id="PF12345">
    <property type="entry name" value="DUF3641"/>
    <property type="match status" value="1"/>
</dbReference>
<dbReference type="EMBL" id="CP003746">
    <property type="protein sequence ID" value="AFU97509.2"/>
    <property type="molecule type" value="Genomic_DNA"/>
</dbReference>
<organism evidence="8 9">
    <name type="scientific">Simiduia agarivorans (strain DSM 21679 / JCM 13881 / BCRC 17597 / SA1)</name>
    <dbReference type="NCBI Taxonomy" id="1117647"/>
    <lineage>
        <taxon>Bacteria</taxon>
        <taxon>Pseudomonadati</taxon>
        <taxon>Pseudomonadota</taxon>
        <taxon>Gammaproteobacteria</taxon>
        <taxon>Cellvibrionales</taxon>
        <taxon>Cellvibrionaceae</taxon>
        <taxon>Simiduia</taxon>
    </lineage>
</organism>
<dbReference type="CDD" id="cd01335">
    <property type="entry name" value="Radical_SAM"/>
    <property type="match status" value="1"/>
</dbReference>
<sequence>MQDTTPLLRPTDFPAISRSALTLLQVNLGYLCNLSCTHCHVNAGPKRTELMDKDTLALVLEFVDQHQIQCVDMTGGAPEMNPHFRALVKALYERDVAMIDRCNLTILNEPVYEDMAEFLARHRVNVVASLPCYSEKNVEQQRGKGIFNSSINALKKLNALGYGRDPALKLDLVYNPNGAFLPPSQQMLERDYKQQLKDNFAIDFNQLLTITNMPISRFGAQLLAKDGFDQYMRLLKENFSEANLASLMCKSLISVDWQGFVYDCDFNQMLAMPMHNPAMIASSEQRLHLRDLLAADTEGWPIAIGEHCYGCTAGQGSSCGGALG</sequence>
<keyword evidence="9" id="KW-1185">Reference proteome</keyword>
<evidence type="ECO:0008006" key="10">
    <source>
        <dbReference type="Google" id="ProtNLM"/>
    </source>
</evidence>
<evidence type="ECO:0000256" key="5">
    <source>
        <dbReference type="ARBA" id="ARBA00023014"/>
    </source>
</evidence>
<evidence type="ECO:0000313" key="8">
    <source>
        <dbReference type="EMBL" id="AFU97509.2"/>
    </source>
</evidence>
<dbReference type="Proteomes" id="UP000000466">
    <property type="component" value="Chromosome"/>
</dbReference>
<dbReference type="SFLD" id="SFLDG01067">
    <property type="entry name" value="SPASM/twitch_domain_containing"/>
    <property type="match status" value="1"/>
</dbReference>
<dbReference type="PANTHER" id="PTHR43728">
    <property type="entry name" value="SLR0304 PROTEIN"/>
    <property type="match status" value="1"/>
</dbReference>
<dbReference type="HOGENOM" id="CLU_050695_0_0_6"/>
<dbReference type="InterPro" id="IPR024521">
    <property type="entry name" value="ArsS-like_C"/>
</dbReference>
<dbReference type="GO" id="GO:0003824">
    <property type="term" value="F:catalytic activity"/>
    <property type="evidence" value="ECO:0007669"/>
    <property type="project" value="InterPro"/>
</dbReference>
<dbReference type="SFLD" id="SFLDS00029">
    <property type="entry name" value="Radical_SAM"/>
    <property type="match status" value="1"/>
</dbReference>
<evidence type="ECO:0000256" key="4">
    <source>
        <dbReference type="ARBA" id="ARBA00023004"/>
    </source>
</evidence>
<dbReference type="KEGG" id="saga:M5M_01410"/>
<protein>
    <recommendedName>
        <fullName evidence="10">Radical SAM protein</fullName>
    </recommendedName>
</protein>